<name>X1R3N8_9ZZZZ</name>
<evidence type="ECO:0000256" key="1">
    <source>
        <dbReference type="SAM" id="Phobius"/>
    </source>
</evidence>
<feature type="transmembrane region" description="Helical" evidence="1">
    <location>
        <begin position="56"/>
        <end position="74"/>
    </location>
</feature>
<organism evidence="2">
    <name type="scientific">marine sediment metagenome</name>
    <dbReference type="NCBI Taxonomy" id="412755"/>
    <lineage>
        <taxon>unclassified sequences</taxon>
        <taxon>metagenomes</taxon>
        <taxon>ecological metagenomes</taxon>
    </lineage>
</organism>
<accession>X1R3N8</accession>
<keyword evidence="1" id="KW-0472">Membrane</keyword>
<proteinExistence type="predicted"/>
<sequence>YSISLLGQSISSTLVGYFLLAAKLSVIIGGGLMIAGSVGAKRWWGRRLVRFGAMKVFWMVIGLIALLLLGAFFLESILPNLMSGMVEGGTMQFNVPYVEGVATSTIQMGDAATITAPITASLTEIFWVAILVAALGIAARIYHRRLVKPEKPK</sequence>
<keyword evidence="1" id="KW-1133">Transmembrane helix</keyword>
<feature type="transmembrane region" description="Helical" evidence="1">
    <location>
        <begin position="14"/>
        <end position="35"/>
    </location>
</feature>
<comment type="caution">
    <text evidence="2">The sequence shown here is derived from an EMBL/GenBank/DDBJ whole genome shotgun (WGS) entry which is preliminary data.</text>
</comment>
<keyword evidence="1" id="KW-0812">Transmembrane</keyword>
<dbReference type="EMBL" id="BARV01034213">
    <property type="protein sequence ID" value="GAI57730.1"/>
    <property type="molecule type" value="Genomic_DNA"/>
</dbReference>
<feature type="transmembrane region" description="Helical" evidence="1">
    <location>
        <begin position="125"/>
        <end position="143"/>
    </location>
</feature>
<feature type="non-terminal residue" evidence="2">
    <location>
        <position position="1"/>
    </location>
</feature>
<evidence type="ECO:0000313" key="2">
    <source>
        <dbReference type="EMBL" id="GAI57730.1"/>
    </source>
</evidence>
<gene>
    <name evidence="2" type="ORF">S06H3_53634</name>
</gene>
<protein>
    <submittedName>
        <fullName evidence="2">Uncharacterized protein</fullName>
    </submittedName>
</protein>
<dbReference type="AlphaFoldDB" id="X1R3N8"/>
<reference evidence="2" key="1">
    <citation type="journal article" date="2014" name="Front. Microbiol.">
        <title>High frequency of phylogenetically diverse reductive dehalogenase-homologous genes in deep subseafloor sedimentary metagenomes.</title>
        <authorList>
            <person name="Kawai M."/>
            <person name="Futagami T."/>
            <person name="Toyoda A."/>
            <person name="Takaki Y."/>
            <person name="Nishi S."/>
            <person name="Hori S."/>
            <person name="Arai W."/>
            <person name="Tsubouchi T."/>
            <person name="Morono Y."/>
            <person name="Uchiyama I."/>
            <person name="Ito T."/>
            <person name="Fujiyama A."/>
            <person name="Inagaki F."/>
            <person name="Takami H."/>
        </authorList>
    </citation>
    <scope>NUCLEOTIDE SEQUENCE</scope>
    <source>
        <strain evidence="2">Expedition CK06-06</strain>
    </source>
</reference>